<evidence type="ECO:0000256" key="1">
    <source>
        <dbReference type="SAM" id="MobiDB-lite"/>
    </source>
</evidence>
<dbReference type="AlphaFoldDB" id="A0AAE2SVH2"/>
<comment type="caution">
    <text evidence="2">The sequence shown here is derived from an EMBL/GenBank/DDBJ whole genome shotgun (WGS) entry which is preliminary data.</text>
</comment>
<gene>
    <name evidence="2" type="ORF">GGE16_001625</name>
</gene>
<protein>
    <submittedName>
        <fullName evidence="2">Uncharacterized protein</fullName>
    </submittedName>
</protein>
<dbReference type="Proteomes" id="UP000538507">
    <property type="component" value="Unassembled WGS sequence"/>
</dbReference>
<proteinExistence type="predicted"/>
<feature type="region of interest" description="Disordered" evidence="1">
    <location>
        <begin position="62"/>
        <end position="88"/>
    </location>
</feature>
<name>A0AAE2SVH2_RHILE</name>
<evidence type="ECO:0000313" key="2">
    <source>
        <dbReference type="EMBL" id="MBB4289585.1"/>
    </source>
</evidence>
<evidence type="ECO:0000313" key="3">
    <source>
        <dbReference type="Proteomes" id="UP000538507"/>
    </source>
</evidence>
<accession>A0AAE2SVH2</accession>
<sequence>METELAVPTLDIDSDGLDDLHARVSADIAALEHSMATWGQAITQRRRMLALIDEMRGRTSPRTESVWIGTNRPTRHRRKSDGAASASEKVRKAAIRVLKQAQRPLGRTELLQFITAMGVEVPGKDPAKFVGRVLWRDNQFVNEGDGYKLVDPSTPLPED</sequence>
<reference evidence="2 3" key="1">
    <citation type="submission" date="2020-08" db="EMBL/GenBank/DDBJ databases">
        <title>Genomic Encyclopedia of Type Strains, Phase IV (KMG-V): Genome sequencing to study the core and pangenomes of soil and plant-associated prokaryotes.</title>
        <authorList>
            <person name="Whitman W."/>
        </authorList>
    </citation>
    <scope>NUCLEOTIDE SEQUENCE [LARGE SCALE GENOMIC DNA]</scope>
    <source>
        <strain evidence="2 3">SEMIA 415</strain>
    </source>
</reference>
<dbReference type="EMBL" id="JACIGO010000002">
    <property type="protein sequence ID" value="MBB4289585.1"/>
    <property type="molecule type" value="Genomic_DNA"/>
</dbReference>
<organism evidence="2 3">
    <name type="scientific">Rhizobium leguminosarum</name>
    <dbReference type="NCBI Taxonomy" id="384"/>
    <lineage>
        <taxon>Bacteria</taxon>
        <taxon>Pseudomonadati</taxon>
        <taxon>Pseudomonadota</taxon>
        <taxon>Alphaproteobacteria</taxon>
        <taxon>Hyphomicrobiales</taxon>
        <taxon>Rhizobiaceae</taxon>
        <taxon>Rhizobium/Agrobacterium group</taxon>
        <taxon>Rhizobium</taxon>
    </lineage>
</organism>
<dbReference type="RefSeq" id="WP_183606695.1">
    <property type="nucleotide sequence ID" value="NZ_JACHAZ010000001.1"/>
</dbReference>